<reference evidence="2" key="2">
    <citation type="journal article" date="2021" name="Microbiome">
        <title>Successional dynamics and alternative stable states in a saline activated sludge microbial community over 9 years.</title>
        <authorList>
            <person name="Wang Y."/>
            <person name="Ye J."/>
            <person name="Ju F."/>
            <person name="Liu L."/>
            <person name="Boyd J.A."/>
            <person name="Deng Y."/>
            <person name="Parks D.H."/>
            <person name="Jiang X."/>
            <person name="Yin X."/>
            <person name="Woodcroft B.J."/>
            <person name="Tyson G.W."/>
            <person name="Hugenholtz P."/>
            <person name="Polz M.F."/>
            <person name="Zhang T."/>
        </authorList>
    </citation>
    <scope>NUCLEOTIDE SEQUENCE</scope>
    <source>
        <strain evidence="2">HKST-UBA09</strain>
    </source>
</reference>
<evidence type="ECO:0000313" key="2">
    <source>
        <dbReference type="EMBL" id="MCA9387268.1"/>
    </source>
</evidence>
<keyword evidence="1" id="KW-0472">Membrane</keyword>
<feature type="transmembrane region" description="Helical" evidence="1">
    <location>
        <begin position="5"/>
        <end position="24"/>
    </location>
</feature>
<reference evidence="2" key="1">
    <citation type="submission" date="2020-04" db="EMBL/GenBank/DDBJ databases">
        <authorList>
            <person name="Zhang T."/>
        </authorList>
    </citation>
    <scope>NUCLEOTIDE SEQUENCE</scope>
    <source>
        <strain evidence="2">HKST-UBA09</strain>
    </source>
</reference>
<dbReference type="Proteomes" id="UP000714915">
    <property type="component" value="Unassembled WGS sequence"/>
</dbReference>
<evidence type="ECO:0008006" key="4">
    <source>
        <dbReference type="Google" id="ProtNLM"/>
    </source>
</evidence>
<gene>
    <name evidence="2" type="ORF">KC669_04510</name>
</gene>
<dbReference type="EMBL" id="JAGQLF010000076">
    <property type="protein sequence ID" value="MCA9387268.1"/>
    <property type="molecule type" value="Genomic_DNA"/>
</dbReference>
<evidence type="ECO:0000313" key="3">
    <source>
        <dbReference type="Proteomes" id="UP000714915"/>
    </source>
</evidence>
<accession>A0A955RME3</accession>
<dbReference type="AlphaFoldDB" id="A0A955RME3"/>
<keyword evidence="1" id="KW-0812">Transmembrane</keyword>
<proteinExistence type="predicted"/>
<keyword evidence="1" id="KW-1133">Transmembrane helix</keyword>
<protein>
    <recommendedName>
        <fullName evidence="4">DUF4834 family protein</fullName>
    </recommendedName>
</protein>
<organism evidence="2 3">
    <name type="scientific">Candidatus Dojkabacteria bacterium</name>
    <dbReference type="NCBI Taxonomy" id="2099670"/>
    <lineage>
        <taxon>Bacteria</taxon>
        <taxon>Candidatus Dojkabacteria</taxon>
    </lineage>
</organism>
<name>A0A955RME3_9BACT</name>
<evidence type="ECO:0000256" key="1">
    <source>
        <dbReference type="SAM" id="Phobius"/>
    </source>
</evidence>
<sequence>MFETILLICSLLIVAPFLMILIVLHNMTRVAKGLKPVNGPTALKEIIKNLFKKAEDKVSSNVKLKSKKDEIEDAEFFEIEEE</sequence>
<comment type="caution">
    <text evidence="2">The sequence shown here is derived from an EMBL/GenBank/DDBJ whole genome shotgun (WGS) entry which is preliminary data.</text>
</comment>